<reference evidence="2 3" key="1">
    <citation type="submission" date="2016-03" db="EMBL/GenBank/DDBJ databases">
        <title>Complete genome sequence of Thermococcus profundus strain DT5432.</title>
        <authorList>
            <person name="Oger P.M."/>
        </authorList>
    </citation>
    <scope>NUCLEOTIDE SEQUENCE [LARGE SCALE GENOMIC DNA]</scope>
    <source>
        <strain evidence="2 3">DT 5432</strain>
    </source>
</reference>
<dbReference type="GeneID" id="33318872"/>
<keyword evidence="1" id="KW-1133">Transmembrane helix</keyword>
<dbReference type="KEGG" id="tprf:A3L09_00640"/>
<feature type="transmembrane region" description="Helical" evidence="1">
    <location>
        <begin position="96"/>
        <end position="114"/>
    </location>
</feature>
<name>A0A2Z2M937_THEPR</name>
<protein>
    <submittedName>
        <fullName evidence="2">Uncharacterized protein</fullName>
    </submittedName>
</protein>
<proteinExistence type="predicted"/>
<keyword evidence="1" id="KW-0812">Transmembrane</keyword>
<dbReference type="RefSeq" id="WP_088857138.1">
    <property type="nucleotide sequence ID" value="NZ_CP014862.1"/>
</dbReference>
<keyword evidence="1" id="KW-0472">Membrane</keyword>
<evidence type="ECO:0000313" key="3">
    <source>
        <dbReference type="Proteomes" id="UP000250179"/>
    </source>
</evidence>
<sequence length="251" mass="27489">MKALMKNAFSDYLHVEILAVILASVMVAAVTSYIAADSVYKASIIGGSVTPLLGAPGHLSGQVQEKAPDYYASQYLTMKEKIAGLFGALVWSNSSLLSSVYVVAVMIALFPLMYRTRSSFVPLLFRERASPAKTALIGLTVSFIIFLPLAFSALFPIGVVSLKWLSGISQHSLLLLSSILISLLLTATLAVYSTYILWGRLDLSIVFTLLLAFLLSGKLGFEWWTVWIYLGTSAGLIAIMLYSFHRRWMSV</sequence>
<accession>A0A2Z2M937</accession>
<organism evidence="2 3">
    <name type="scientific">Thermococcus profundus</name>
    <dbReference type="NCBI Taxonomy" id="49899"/>
    <lineage>
        <taxon>Archaea</taxon>
        <taxon>Methanobacteriati</taxon>
        <taxon>Methanobacteriota</taxon>
        <taxon>Thermococci</taxon>
        <taxon>Thermococcales</taxon>
        <taxon>Thermococcaceae</taxon>
        <taxon>Thermococcus</taxon>
    </lineage>
</organism>
<feature type="transmembrane region" description="Helical" evidence="1">
    <location>
        <begin position="171"/>
        <end position="191"/>
    </location>
</feature>
<gene>
    <name evidence="2" type="ORF">A3L09_00640</name>
</gene>
<dbReference type="AlphaFoldDB" id="A0A2Z2M937"/>
<feature type="transmembrane region" description="Helical" evidence="1">
    <location>
        <begin position="12"/>
        <end position="36"/>
    </location>
</feature>
<evidence type="ECO:0000313" key="2">
    <source>
        <dbReference type="EMBL" id="ASJ01869.1"/>
    </source>
</evidence>
<evidence type="ECO:0000256" key="1">
    <source>
        <dbReference type="SAM" id="Phobius"/>
    </source>
</evidence>
<feature type="transmembrane region" description="Helical" evidence="1">
    <location>
        <begin position="227"/>
        <end position="244"/>
    </location>
</feature>
<dbReference type="Proteomes" id="UP000250179">
    <property type="component" value="Chromosome"/>
</dbReference>
<dbReference type="OrthoDB" id="102157at2157"/>
<keyword evidence="3" id="KW-1185">Reference proteome</keyword>
<feature type="transmembrane region" description="Helical" evidence="1">
    <location>
        <begin position="135"/>
        <end position="159"/>
    </location>
</feature>
<dbReference type="EMBL" id="CP014862">
    <property type="protein sequence ID" value="ASJ01869.1"/>
    <property type="molecule type" value="Genomic_DNA"/>
</dbReference>